<dbReference type="EC" id="2.7.3.9" evidence="5 16"/>
<evidence type="ECO:0000256" key="8">
    <source>
        <dbReference type="ARBA" id="ARBA00022490"/>
    </source>
</evidence>
<dbReference type="Gene3D" id="1.10.274.10">
    <property type="entry name" value="PtsI, HPr-binding domain"/>
    <property type="match status" value="1"/>
</dbReference>
<dbReference type="Gene3D" id="3.20.20.60">
    <property type="entry name" value="Phosphoenolpyruvate-binding domains"/>
    <property type="match status" value="1"/>
</dbReference>
<keyword evidence="13 16" id="KW-0418">Kinase</keyword>
<feature type="binding site" evidence="18">
    <location>
        <position position="464"/>
    </location>
    <ligand>
        <name>phosphoenolpyruvate</name>
        <dbReference type="ChEBI" id="CHEBI:58702"/>
    </ligand>
</feature>
<dbReference type="InterPro" id="IPR024692">
    <property type="entry name" value="PTS_EI"/>
</dbReference>
<comment type="catalytic activity">
    <reaction evidence="1 16">
        <text>L-histidyl-[protein] + phosphoenolpyruvate = N(pros)-phospho-L-histidyl-[protein] + pyruvate</text>
        <dbReference type="Rhea" id="RHEA:23880"/>
        <dbReference type="Rhea" id="RHEA-COMP:9745"/>
        <dbReference type="Rhea" id="RHEA-COMP:9746"/>
        <dbReference type="ChEBI" id="CHEBI:15361"/>
        <dbReference type="ChEBI" id="CHEBI:29979"/>
        <dbReference type="ChEBI" id="CHEBI:58702"/>
        <dbReference type="ChEBI" id="CHEBI:64837"/>
        <dbReference type="EC" id="2.7.3.9"/>
    </reaction>
</comment>
<dbReference type="GO" id="GO:0016301">
    <property type="term" value="F:kinase activity"/>
    <property type="evidence" value="ECO:0007669"/>
    <property type="project" value="UniProtKB-KW"/>
</dbReference>
<dbReference type="InterPro" id="IPR008731">
    <property type="entry name" value="PTS_EIN"/>
</dbReference>
<dbReference type="GO" id="GO:0008965">
    <property type="term" value="F:phosphoenolpyruvate-protein phosphotransferase activity"/>
    <property type="evidence" value="ECO:0007669"/>
    <property type="project" value="UniProtKB-EC"/>
</dbReference>
<evidence type="ECO:0000256" key="17">
    <source>
        <dbReference type="PIRSR" id="PIRSR000732-1"/>
    </source>
</evidence>
<dbReference type="InterPro" id="IPR000121">
    <property type="entry name" value="PEP_util_C"/>
</dbReference>
<feature type="domain" description="PEP-utilising enzyme C-terminal" evidence="21">
    <location>
        <begin position="252"/>
        <end position="540"/>
    </location>
</feature>
<dbReference type="PROSITE" id="PS00370">
    <property type="entry name" value="PEP_ENZYMES_PHOS_SITE"/>
    <property type="match status" value="1"/>
</dbReference>
<name>A0A1K1LI95_9BACT</name>
<dbReference type="InterPro" id="IPR036637">
    <property type="entry name" value="Phosphohistidine_dom_sf"/>
</dbReference>
<dbReference type="SUPFAM" id="SSF51621">
    <property type="entry name" value="Phosphoenolpyruvate/pyruvate domain"/>
    <property type="match status" value="1"/>
</dbReference>
<feature type="domain" description="Phosphotransferase system enzyme I N-terminal" evidence="22">
    <location>
        <begin position="8"/>
        <end position="128"/>
    </location>
</feature>
<dbReference type="InterPro" id="IPR050499">
    <property type="entry name" value="PEP-utilizing_PTS_enzyme"/>
</dbReference>
<dbReference type="RefSeq" id="WP_072337383.1">
    <property type="nucleotide sequence ID" value="NZ_DBGALU010000099.1"/>
</dbReference>
<dbReference type="NCBIfam" id="TIGR01417">
    <property type="entry name" value="PTS_I_fam"/>
    <property type="match status" value="1"/>
</dbReference>
<dbReference type="Gene3D" id="3.50.30.10">
    <property type="entry name" value="Phosphohistidine domain"/>
    <property type="match status" value="1"/>
</dbReference>
<keyword evidence="12 16" id="KW-0479">Metal-binding</keyword>
<proteinExistence type="inferred from homology"/>
<protein>
    <recommendedName>
        <fullName evidence="6 16">Phosphoenolpyruvate-protein phosphotransferase</fullName>
        <ecNumber evidence="5 16">2.7.3.9</ecNumber>
    </recommendedName>
    <alternativeName>
        <fullName evidence="15 16">Phosphotransferase system, enzyme I</fullName>
    </alternativeName>
</protein>
<dbReference type="GO" id="GO:0046872">
    <property type="term" value="F:metal ion binding"/>
    <property type="evidence" value="ECO:0007669"/>
    <property type="project" value="UniProtKB-KW"/>
</dbReference>
<evidence type="ECO:0000313" key="23">
    <source>
        <dbReference type="EMBL" id="SFV74427.1"/>
    </source>
</evidence>
<dbReference type="InterPro" id="IPR008279">
    <property type="entry name" value="PEP-util_enz_mobile_dom"/>
</dbReference>
<reference evidence="24" key="1">
    <citation type="submission" date="2016-10" db="EMBL/GenBank/DDBJ databases">
        <authorList>
            <person name="Wegmann U."/>
        </authorList>
    </citation>
    <scope>NUCLEOTIDE SEQUENCE [LARGE SCALE GENOMIC DNA]</scope>
</reference>
<accession>A0A1K1LI95</accession>
<keyword evidence="8 16" id="KW-0963">Cytoplasm</keyword>
<evidence type="ECO:0000256" key="15">
    <source>
        <dbReference type="ARBA" id="ARBA00033235"/>
    </source>
</evidence>
<keyword evidence="10 16" id="KW-0808">Transferase</keyword>
<dbReference type="GO" id="GO:0005737">
    <property type="term" value="C:cytoplasm"/>
    <property type="evidence" value="ECO:0007669"/>
    <property type="project" value="UniProtKB-SubCell"/>
</dbReference>
<evidence type="ECO:0000256" key="11">
    <source>
        <dbReference type="ARBA" id="ARBA00022683"/>
    </source>
</evidence>
<feature type="active site" description="Proton donor" evidence="17">
    <location>
        <position position="501"/>
    </location>
</feature>
<dbReference type="PIRSF" id="PIRSF000732">
    <property type="entry name" value="PTS_enzyme_I"/>
    <property type="match status" value="1"/>
</dbReference>
<evidence type="ECO:0000256" key="10">
    <source>
        <dbReference type="ARBA" id="ARBA00022679"/>
    </source>
</evidence>
<evidence type="ECO:0000259" key="22">
    <source>
        <dbReference type="Pfam" id="PF05524"/>
    </source>
</evidence>
<evidence type="ECO:0000256" key="7">
    <source>
        <dbReference type="ARBA" id="ARBA00022448"/>
    </source>
</evidence>
<evidence type="ECO:0000256" key="5">
    <source>
        <dbReference type="ARBA" id="ARBA00012232"/>
    </source>
</evidence>
<evidence type="ECO:0000256" key="18">
    <source>
        <dbReference type="PIRSR" id="PIRSR000732-2"/>
    </source>
</evidence>
<evidence type="ECO:0000259" key="21">
    <source>
        <dbReference type="Pfam" id="PF02896"/>
    </source>
</evidence>
<evidence type="ECO:0000256" key="14">
    <source>
        <dbReference type="ARBA" id="ARBA00022842"/>
    </source>
</evidence>
<feature type="binding site" evidence="18">
    <location>
        <position position="296"/>
    </location>
    <ligand>
        <name>phosphoenolpyruvate</name>
        <dbReference type="ChEBI" id="CHEBI:58702"/>
    </ligand>
</feature>
<evidence type="ECO:0000256" key="2">
    <source>
        <dbReference type="ARBA" id="ARBA00001946"/>
    </source>
</evidence>
<organism evidence="23 24">
    <name type="scientific">Desulfovibrio piger</name>
    <dbReference type="NCBI Taxonomy" id="901"/>
    <lineage>
        <taxon>Bacteria</taxon>
        <taxon>Pseudomonadati</taxon>
        <taxon>Thermodesulfobacteriota</taxon>
        <taxon>Desulfovibrionia</taxon>
        <taxon>Desulfovibrionales</taxon>
        <taxon>Desulfovibrionaceae</taxon>
        <taxon>Desulfovibrio</taxon>
    </lineage>
</organism>
<comment type="cofactor">
    <cofactor evidence="2 16 19">
        <name>Mg(2+)</name>
        <dbReference type="ChEBI" id="CHEBI:18420"/>
    </cofactor>
</comment>
<comment type="subcellular location">
    <subcellularLocation>
        <location evidence="3 16">Cytoplasm</location>
    </subcellularLocation>
</comment>
<dbReference type="Pfam" id="PF02896">
    <property type="entry name" value="PEP-utilizers_C"/>
    <property type="match status" value="1"/>
</dbReference>
<feature type="binding site" evidence="19">
    <location>
        <position position="454"/>
    </location>
    <ligand>
        <name>Mg(2+)</name>
        <dbReference type="ChEBI" id="CHEBI:18420"/>
    </ligand>
</feature>
<dbReference type="PANTHER" id="PTHR46244">
    <property type="entry name" value="PHOSPHOENOLPYRUVATE-PROTEIN PHOSPHOTRANSFERASE"/>
    <property type="match status" value="1"/>
</dbReference>
<dbReference type="InterPro" id="IPR018274">
    <property type="entry name" value="PEP_util_AS"/>
</dbReference>
<evidence type="ECO:0000256" key="9">
    <source>
        <dbReference type="ARBA" id="ARBA00022597"/>
    </source>
</evidence>
<evidence type="ECO:0000256" key="6">
    <source>
        <dbReference type="ARBA" id="ARBA00016544"/>
    </source>
</evidence>
<evidence type="ECO:0000256" key="3">
    <source>
        <dbReference type="ARBA" id="ARBA00004496"/>
    </source>
</evidence>
<evidence type="ECO:0000259" key="20">
    <source>
        <dbReference type="Pfam" id="PF00391"/>
    </source>
</evidence>
<dbReference type="InterPro" id="IPR036618">
    <property type="entry name" value="PtsI_HPr-bd_sf"/>
</dbReference>
<dbReference type="SUPFAM" id="SSF52009">
    <property type="entry name" value="Phosphohistidine domain"/>
    <property type="match status" value="1"/>
</dbReference>
<dbReference type="InterPro" id="IPR015813">
    <property type="entry name" value="Pyrv/PenolPyrv_kinase-like_dom"/>
</dbReference>
<keyword evidence="24" id="KW-1185">Reference proteome</keyword>
<dbReference type="InterPro" id="IPR006318">
    <property type="entry name" value="PTS_EI-like"/>
</dbReference>
<feature type="binding site" evidence="19">
    <location>
        <position position="430"/>
    </location>
    <ligand>
        <name>Mg(2+)</name>
        <dbReference type="ChEBI" id="CHEBI:18420"/>
    </ligand>
</feature>
<evidence type="ECO:0000256" key="13">
    <source>
        <dbReference type="ARBA" id="ARBA00022777"/>
    </source>
</evidence>
<feature type="binding site" evidence="18">
    <location>
        <begin position="453"/>
        <end position="454"/>
    </location>
    <ligand>
        <name>phosphoenolpyruvate</name>
        <dbReference type="ChEBI" id="CHEBI:58702"/>
    </ligand>
</feature>
<comment type="similarity">
    <text evidence="4 16">Belongs to the PEP-utilizing enzyme family.</text>
</comment>
<dbReference type="Pfam" id="PF00391">
    <property type="entry name" value="PEP-utilizers"/>
    <property type="match status" value="1"/>
</dbReference>
<evidence type="ECO:0000256" key="19">
    <source>
        <dbReference type="PIRSR" id="PIRSR000732-3"/>
    </source>
</evidence>
<gene>
    <name evidence="23" type="ORF">DESPIGER_2617</name>
</gene>
<dbReference type="SUPFAM" id="SSF47831">
    <property type="entry name" value="Enzyme I of the PEP:sugar phosphotransferase system HPr-binding (sub)domain"/>
    <property type="match status" value="1"/>
</dbReference>
<evidence type="ECO:0000256" key="1">
    <source>
        <dbReference type="ARBA" id="ARBA00000683"/>
    </source>
</evidence>
<keyword evidence="14 16" id="KW-0460">Magnesium</keyword>
<keyword evidence="9 16" id="KW-0762">Sugar transport</keyword>
<evidence type="ECO:0000256" key="4">
    <source>
        <dbReference type="ARBA" id="ARBA00007837"/>
    </source>
</evidence>
<feature type="domain" description="PEP-utilising enzyme mobile" evidence="20">
    <location>
        <begin position="157"/>
        <end position="225"/>
    </location>
</feature>
<dbReference type="InterPro" id="IPR040442">
    <property type="entry name" value="Pyrv_kinase-like_dom_sf"/>
</dbReference>
<feature type="binding site" evidence="18">
    <location>
        <position position="331"/>
    </location>
    <ligand>
        <name>phosphoenolpyruvate</name>
        <dbReference type="ChEBI" id="CHEBI:58702"/>
    </ligand>
</feature>
<dbReference type="PRINTS" id="PR01736">
    <property type="entry name" value="PHPHTRNFRASE"/>
</dbReference>
<evidence type="ECO:0000256" key="16">
    <source>
        <dbReference type="PIRNR" id="PIRNR000732"/>
    </source>
</evidence>
<evidence type="ECO:0000256" key="12">
    <source>
        <dbReference type="ARBA" id="ARBA00022723"/>
    </source>
</evidence>
<keyword evidence="7 16" id="KW-0813">Transport</keyword>
<dbReference type="PANTHER" id="PTHR46244:SF6">
    <property type="entry name" value="PHOSPHOENOLPYRUVATE-PROTEIN PHOSPHOTRANSFERASE"/>
    <property type="match status" value="1"/>
</dbReference>
<feature type="active site" description="Tele-phosphohistidine intermediate" evidence="17">
    <location>
        <position position="189"/>
    </location>
</feature>
<dbReference type="EMBL" id="LT630450">
    <property type="protein sequence ID" value="SFV74427.1"/>
    <property type="molecule type" value="Genomic_DNA"/>
</dbReference>
<dbReference type="OrthoDB" id="9765468at2"/>
<sequence>MARSLLFGTSVSPGIAIGVLRFAHNVQTVEMRRISPREVEGEQEQLRAAVTHVRAALQEAMTKVPEDLAEYREVIAAQIELARDPKLVGSALARIEKELVCAAWALDSTVEQLCSIFRNMDDPYLRDRAQDIRAVGLRLRECLAGSCALPAAAGAGILAAQDLSPADVMDMDFKDVRAVITAEGGPTSHTAILSRGLHIPALVGVTGLLETGRPGERVIVDGLNGCLLLAPDADDLAAYEERLHEYQEWEARTRSESHWPAEMRDGVRVGVHANLERLEEMDELQASGAEGVGLYRTEFSFLREHLPSEEELYAEYSAVARKAAPAHVVFRTLDAGADKMLRAQEALREPNPALGLRGIRFCLRHQKIFRSQLRALMRAGVEGNVSLLLPMISGLAEVQSVRRIMQELQQELRAAGLPHAADLPLGIMVETPAAVLIADALARECDFFSIGTNDLIHYLMAIDRNNLHVGYLNEALHPAVVRSLKRIIDSAHREGIGVSVCGELAADPYGLALLLGMGVDTLSASPRFVPGMKHMIRRLDARTCMDMAHSVLMSTDVTASQRMLRERLQESLGAELAFHTTSIMTNS</sequence>
<comment type="function">
    <text evidence="16">General (non sugar-specific) component of the phosphoenolpyruvate-dependent sugar phosphotransferase system (sugar PTS). This major carbohydrate active-transport system catalyzes the phosphorylation of incoming sugar substrates concomitantly with their translocation across the cell membrane. Enzyme I transfers the phosphoryl group from phosphoenolpyruvate (PEP) to the phosphoryl carrier protein (HPr).</text>
</comment>
<dbReference type="GO" id="GO:0009401">
    <property type="term" value="P:phosphoenolpyruvate-dependent sugar phosphotransferase system"/>
    <property type="evidence" value="ECO:0007669"/>
    <property type="project" value="UniProtKB-KW"/>
</dbReference>
<evidence type="ECO:0000313" key="24">
    <source>
        <dbReference type="Proteomes" id="UP000186323"/>
    </source>
</evidence>
<keyword evidence="11 16" id="KW-0598">Phosphotransferase system</keyword>
<dbReference type="AlphaFoldDB" id="A0A1K1LI95"/>
<keyword evidence="23" id="KW-0670">Pyruvate</keyword>
<dbReference type="Proteomes" id="UP000186323">
    <property type="component" value="Chromosome I"/>
</dbReference>
<dbReference type="KEGG" id="dpg:DESPIGER_2617"/>
<dbReference type="Pfam" id="PF05524">
    <property type="entry name" value="PEP-utilisers_N"/>
    <property type="match status" value="1"/>
</dbReference>